<dbReference type="GO" id="GO:0032993">
    <property type="term" value="C:protein-DNA complex"/>
    <property type="evidence" value="ECO:0007669"/>
    <property type="project" value="TreeGrafter"/>
</dbReference>
<dbReference type="GO" id="GO:0003700">
    <property type="term" value="F:DNA-binding transcription factor activity"/>
    <property type="evidence" value="ECO:0007669"/>
    <property type="project" value="InterPro"/>
</dbReference>
<evidence type="ECO:0000256" key="2">
    <source>
        <dbReference type="ARBA" id="ARBA00023015"/>
    </source>
</evidence>
<dbReference type="PROSITE" id="PS50931">
    <property type="entry name" value="HTH_LYSR"/>
    <property type="match status" value="1"/>
</dbReference>
<proteinExistence type="inferred from homology"/>
<comment type="similarity">
    <text evidence="1">Belongs to the LysR transcriptional regulatory family.</text>
</comment>
<keyword evidence="8" id="KW-1185">Reference proteome</keyword>
<evidence type="ECO:0000313" key="8">
    <source>
        <dbReference type="Proteomes" id="UP000002218"/>
    </source>
</evidence>
<dbReference type="CDD" id="cd05466">
    <property type="entry name" value="PBP2_LTTR_substrate"/>
    <property type="match status" value="1"/>
</dbReference>
<evidence type="ECO:0000256" key="1">
    <source>
        <dbReference type="ARBA" id="ARBA00009437"/>
    </source>
</evidence>
<dbReference type="Pfam" id="PF00126">
    <property type="entry name" value="HTH_1"/>
    <property type="match status" value="1"/>
</dbReference>
<dbReference type="Proteomes" id="UP000002218">
    <property type="component" value="Chromosome"/>
</dbReference>
<gene>
    <name evidence="7" type="ordered locus">Namu_1036</name>
</gene>
<dbReference type="RefSeq" id="WP_015746358.1">
    <property type="nucleotide sequence ID" value="NC_013235.1"/>
</dbReference>
<keyword evidence="4" id="KW-0804">Transcription</keyword>
<dbReference type="InterPro" id="IPR036388">
    <property type="entry name" value="WH-like_DNA-bd_sf"/>
</dbReference>
<dbReference type="eggNOG" id="COG0583">
    <property type="taxonomic scope" value="Bacteria"/>
</dbReference>
<name>C8XBI2_NAKMY</name>
<evidence type="ECO:0000256" key="3">
    <source>
        <dbReference type="ARBA" id="ARBA00023125"/>
    </source>
</evidence>
<keyword evidence="2" id="KW-0805">Transcription regulation</keyword>
<dbReference type="KEGG" id="nml:Namu_1036"/>
<dbReference type="GO" id="GO:0003677">
    <property type="term" value="F:DNA binding"/>
    <property type="evidence" value="ECO:0007669"/>
    <property type="project" value="UniProtKB-KW"/>
</dbReference>
<dbReference type="HOGENOM" id="CLU_039613_6_4_11"/>
<dbReference type="FunFam" id="1.10.10.10:FF:000001">
    <property type="entry name" value="LysR family transcriptional regulator"/>
    <property type="match status" value="1"/>
</dbReference>
<reference evidence="7 8" key="2">
    <citation type="journal article" date="2010" name="Stand. Genomic Sci.">
        <title>Complete genome sequence of Nakamurella multipartita type strain (Y-104).</title>
        <authorList>
            <person name="Tice H."/>
            <person name="Mayilraj S."/>
            <person name="Sims D."/>
            <person name="Lapidus A."/>
            <person name="Nolan M."/>
            <person name="Lucas S."/>
            <person name="Glavina Del Rio T."/>
            <person name="Copeland A."/>
            <person name="Cheng J.F."/>
            <person name="Meincke L."/>
            <person name="Bruce D."/>
            <person name="Goodwin L."/>
            <person name="Pitluck S."/>
            <person name="Ivanova N."/>
            <person name="Mavromatis K."/>
            <person name="Ovchinnikova G."/>
            <person name="Pati A."/>
            <person name="Chen A."/>
            <person name="Palaniappan K."/>
            <person name="Land M."/>
            <person name="Hauser L."/>
            <person name="Chang Y.J."/>
            <person name="Jeffries C.D."/>
            <person name="Detter J.C."/>
            <person name="Brettin T."/>
            <person name="Rohde M."/>
            <person name="Goker M."/>
            <person name="Bristow J."/>
            <person name="Eisen J.A."/>
            <person name="Markowitz V."/>
            <person name="Hugenholtz P."/>
            <person name="Kyrpides N.C."/>
            <person name="Klenk H.P."/>
            <person name="Chen F."/>
        </authorList>
    </citation>
    <scope>NUCLEOTIDE SEQUENCE [LARGE SCALE GENOMIC DNA]</scope>
    <source>
        <strain evidence="8">ATCC 700099 / DSM 44233 / CIP 104796 / JCM 9543 / NBRC 105858 / Y-104</strain>
    </source>
</reference>
<dbReference type="InterPro" id="IPR036390">
    <property type="entry name" value="WH_DNA-bd_sf"/>
</dbReference>
<protein>
    <submittedName>
        <fullName evidence="7">Transcriptional regulator, LysR family</fullName>
    </submittedName>
</protein>
<dbReference type="PANTHER" id="PTHR30346">
    <property type="entry name" value="TRANSCRIPTIONAL DUAL REGULATOR HCAR-RELATED"/>
    <property type="match status" value="1"/>
</dbReference>
<dbReference type="AlphaFoldDB" id="C8XBI2"/>
<evidence type="ECO:0000256" key="4">
    <source>
        <dbReference type="ARBA" id="ARBA00023163"/>
    </source>
</evidence>
<organism evidence="7 8">
    <name type="scientific">Nakamurella multipartita (strain ATCC 700099 / DSM 44233 / CIP 104796 / JCM 9543 / NBRC 105858 / Y-104)</name>
    <name type="common">Microsphaera multipartita</name>
    <dbReference type="NCBI Taxonomy" id="479431"/>
    <lineage>
        <taxon>Bacteria</taxon>
        <taxon>Bacillati</taxon>
        <taxon>Actinomycetota</taxon>
        <taxon>Actinomycetes</taxon>
        <taxon>Nakamurellales</taxon>
        <taxon>Nakamurellaceae</taxon>
        <taxon>Nakamurella</taxon>
    </lineage>
</organism>
<evidence type="ECO:0000256" key="5">
    <source>
        <dbReference type="SAM" id="MobiDB-lite"/>
    </source>
</evidence>
<dbReference type="STRING" id="479431.Namu_1036"/>
<reference evidence="8" key="1">
    <citation type="submission" date="2009-09" db="EMBL/GenBank/DDBJ databases">
        <title>The complete genome of Nakamurella multipartita DSM 44233.</title>
        <authorList>
            <consortium name="US DOE Joint Genome Institute (JGI-PGF)"/>
            <person name="Lucas S."/>
            <person name="Copeland A."/>
            <person name="Lapidus A."/>
            <person name="Glavina del Rio T."/>
            <person name="Dalin E."/>
            <person name="Tice H."/>
            <person name="Bruce D."/>
            <person name="Goodwin L."/>
            <person name="Pitluck S."/>
            <person name="Kyrpides N."/>
            <person name="Mavromatis K."/>
            <person name="Ivanova N."/>
            <person name="Ovchinnikova G."/>
            <person name="Sims D."/>
            <person name="Meincke L."/>
            <person name="Brettin T."/>
            <person name="Detter J.C."/>
            <person name="Han C."/>
            <person name="Larimer F."/>
            <person name="Land M."/>
            <person name="Hauser L."/>
            <person name="Markowitz V."/>
            <person name="Cheng J.-F."/>
            <person name="Hugenholtz P."/>
            <person name="Woyke T."/>
            <person name="Wu D."/>
            <person name="Klenk H.-P."/>
            <person name="Eisen J.A."/>
        </authorList>
    </citation>
    <scope>NUCLEOTIDE SEQUENCE [LARGE SCALE GENOMIC DNA]</scope>
    <source>
        <strain evidence="8">ATCC 700099 / DSM 44233 / CIP 104796 / JCM 9543 / NBRC 105858 / Y-104</strain>
    </source>
</reference>
<feature type="domain" description="HTH lysR-type" evidence="6">
    <location>
        <begin position="20"/>
        <end position="77"/>
    </location>
</feature>
<dbReference type="Pfam" id="PF03466">
    <property type="entry name" value="LysR_substrate"/>
    <property type="match status" value="1"/>
</dbReference>
<sequence>MEQDASRGRSSRTVGPRHVVDLRLLRCFIAVADAGSVTAAAQQLYVSQPSLSRQLHRLEREIGLVLFRPVDGRLVLTSAGRELLPRARTLLATATDVQSFAGDIACGAITAVQVTASAVTAYDVLAPFIASAWRDLPPLAVRSAEAGQVYASLDADADLVVDDDIPPGHLAVSVVTRRTVYAFVPATHDLAANGSVTLTELVEHALILPNRRRHVRHIIDEATAHAGLVYRTAEEYDWPPVAMANAAAGRGVAVGCGHPAFGLVPVPVMTADGRMTAPLFASWLADHHAVATLVDLAASLSDYLISGPGSRPPDAGGTRMGGGASSPPTKS</sequence>
<dbReference type="Gene3D" id="3.40.190.290">
    <property type="match status" value="1"/>
</dbReference>
<evidence type="ECO:0000313" key="7">
    <source>
        <dbReference type="EMBL" id="ACV77444.1"/>
    </source>
</evidence>
<dbReference type="PRINTS" id="PR00039">
    <property type="entry name" value="HTHLYSR"/>
</dbReference>
<feature type="region of interest" description="Disordered" evidence="5">
    <location>
        <begin position="308"/>
        <end position="331"/>
    </location>
</feature>
<accession>C8XBI2</accession>
<dbReference type="SUPFAM" id="SSF46785">
    <property type="entry name" value="Winged helix' DNA-binding domain"/>
    <property type="match status" value="1"/>
</dbReference>
<dbReference type="EMBL" id="CP001737">
    <property type="protein sequence ID" value="ACV77444.1"/>
    <property type="molecule type" value="Genomic_DNA"/>
</dbReference>
<dbReference type="InterPro" id="IPR005119">
    <property type="entry name" value="LysR_subst-bd"/>
</dbReference>
<evidence type="ECO:0000259" key="6">
    <source>
        <dbReference type="PROSITE" id="PS50931"/>
    </source>
</evidence>
<dbReference type="InParanoid" id="C8XBI2"/>
<keyword evidence="3" id="KW-0238">DNA-binding</keyword>
<dbReference type="InterPro" id="IPR000847">
    <property type="entry name" value="LysR_HTH_N"/>
</dbReference>
<dbReference type="OrthoDB" id="3181812at2"/>
<dbReference type="SUPFAM" id="SSF53850">
    <property type="entry name" value="Periplasmic binding protein-like II"/>
    <property type="match status" value="1"/>
</dbReference>
<dbReference type="PANTHER" id="PTHR30346:SF17">
    <property type="entry name" value="LYSR FAMILY TRANSCRIPTIONAL REGULATOR"/>
    <property type="match status" value="1"/>
</dbReference>
<dbReference type="Gene3D" id="1.10.10.10">
    <property type="entry name" value="Winged helix-like DNA-binding domain superfamily/Winged helix DNA-binding domain"/>
    <property type="match status" value="1"/>
</dbReference>